<keyword evidence="2" id="KW-1003">Cell membrane</keyword>
<dbReference type="PANTHER" id="PTHR42709:SF6">
    <property type="entry name" value="UNDECAPRENYL PHOSPHATE TRANSPORTER A"/>
    <property type="match status" value="1"/>
</dbReference>
<keyword evidence="4 6" id="KW-1133">Transmembrane helix</keyword>
<dbReference type="InterPro" id="IPR051311">
    <property type="entry name" value="DedA_domain"/>
</dbReference>
<feature type="transmembrane region" description="Helical" evidence="6">
    <location>
        <begin position="53"/>
        <end position="75"/>
    </location>
</feature>
<feature type="domain" description="VTT" evidence="7">
    <location>
        <begin position="33"/>
        <end position="159"/>
    </location>
</feature>
<evidence type="ECO:0000256" key="1">
    <source>
        <dbReference type="ARBA" id="ARBA00004651"/>
    </source>
</evidence>
<feature type="transmembrane region" description="Helical" evidence="6">
    <location>
        <begin position="139"/>
        <end position="161"/>
    </location>
</feature>
<organism evidence="8">
    <name type="scientific">uncultured Sulfurovum sp</name>
    <dbReference type="NCBI Taxonomy" id="269237"/>
    <lineage>
        <taxon>Bacteria</taxon>
        <taxon>Pseudomonadati</taxon>
        <taxon>Campylobacterota</taxon>
        <taxon>Epsilonproteobacteria</taxon>
        <taxon>Campylobacterales</taxon>
        <taxon>Sulfurovaceae</taxon>
        <taxon>Sulfurovum</taxon>
        <taxon>environmental samples</taxon>
    </lineage>
</organism>
<dbReference type="GO" id="GO:0005886">
    <property type="term" value="C:plasma membrane"/>
    <property type="evidence" value="ECO:0007669"/>
    <property type="project" value="UniProtKB-SubCell"/>
</dbReference>
<reference evidence="8" key="1">
    <citation type="submission" date="2020-01" db="EMBL/GenBank/DDBJ databases">
        <authorList>
            <person name="Meier V. D."/>
            <person name="Meier V D."/>
        </authorList>
    </citation>
    <scope>NUCLEOTIDE SEQUENCE</scope>
    <source>
        <strain evidence="8">HLG_WM_MAG_02</strain>
    </source>
</reference>
<sequence length="200" mass="22265">MHEIINFVVNIAREFGYLGIFVMMFLESTFFPFPSEVAMIPAGYLAVKGEMSLILAILVGTAGSLLGALFNYFLARKYGRAGVLKFGKYFFFNEEKLLKMEKFFVDHGSFSTFVARLIPGVRQLVSLPAGLSKMPLGKFSLHTTLGAGLWVTVLALLGYFIGENEALIKEYLHQIVLATLGIIVLASMVYVYLNKRAKKI</sequence>
<evidence type="ECO:0000256" key="5">
    <source>
        <dbReference type="ARBA" id="ARBA00023136"/>
    </source>
</evidence>
<evidence type="ECO:0000259" key="7">
    <source>
        <dbReference type="Pfam" id="PF09335"/>
    </source>
</evidence>
<feature type="transmembrane region" description="Helical" evidence="6">
    <location>
        <begin position="15"/>
        <end position="33"/>
    </location>
</feature>
<keyword evidence="3 6" id="KW-0812">Transmembrane</keyword>
<keyword evidence="5 6" id="KW-0472">Membrane</keyword>
<gene>
    <name evidence="8" type="ORF">HELGO_WM23281</name>
</gene>
<dbReference type="EMBL" id="CACVAZ010000175">
    <property type="protein sequence ID" value="CAA6824326.1"/>
    <property type="molecule type" value="Genomic_DNA"/>
</dbReference>
<evidence type="ECO:0000256" key="4">
    <source>
        <dbReference type="ARBA" id="ARBA00022989"/>
    </source>
</evidence>
<comment type="subcellular location">
    <subcellularLocation>
        <location evidence="1">Cell membrane</location>
        <topology evidence="1">Multi-pass membrane protein</topology>
    </subcellularLocation>
</comment>
<dbReference type="InterPro" id="IPR032816">
    <property type="entry name" value="VTT_dom"/>
</dbReference>
<proteinExistence type="predicted"/>
<dbReference type="Pfam" id="PF09335">
    <property type="entry name" value="VTT_dom"/>
    <property type="match status" value="1"/>
</dbReference>
<name>A0A6S6U9Q1_9BACT</name>
<evidence type="ECO:0000256" key="2">
    <source>
        <dbReference type="ARBA" id="ARBA00022475"/>
    </source>
</evidence>
<evidence type="ECO:0000313" key="8">
    <source>
        <dbReference type="EMBL" id="CAA6824326.1"/>
    </source>
</evidence>
<protein>
    <submittedName>
        <fullName evidence="8">Integral membrane protein (DedA homolog)</fullName>
    </submittedName>
</protein>
<dbReference type="AlphaFoldDB" id="A0A6S6U9Q1"/>
<accession>A0A6S6U9Q1</accession>
<evidence type="ECO:0000256" key="3">
    <source>
        <dbReference type="ARBA" id="ARBA00022692"/>
    </source>
</evidence>
<dbReference type="PANTHER" id="PTHR42709">
    <property type="entry name" value="ALKALINE PHOSPHATASE LIKE PROTEIN"/>
    <property type="match status" value="1"/>
</dbReference>
<feature type="transmembrane region" description="Helical" evidence="6">
    <location>
        <begin position="173"/>
        <end position="193"/>
    </location>
</feature>
<evidence type="ECO:0000256" key="6">
    <source>
        <dbReference type="SAM" id="Phobius"/>
    </source>
</evidence>